<organism evidence="7 8">
    <name type="scientific">Fraxinus pennsylvanica</name>
    <dbReference type="NCBI Taxonomy" id="56036"/>
    <lineage>
        <taxon>Eukaryota</taxon>
        <taxon>Viridiplantae</taxon>
        <taxon>Streptophyta</taxon>
        <taxon>Embryophyta</taxon>
        <taxon>Tracheophyta</taxon>
        <taxon>Spermatophyta</taxon>
        <taxon>Magnoliopsida</taxon>
        <taxon>eudicotyledons</taxon>
        <taxon>Gunneridae</taxon>
        <taxon>Pentapetalae</taxon>
        <taxon>asterids</taxon>
        <taxon>lamiids</taxon>
        <taxon>Lamiales</taxon>
        <taxon>Oleaceae</taxon>
        <taxon>Oleeae</taxon>
        <taxon>Fraxinus</taxon>
    </lineage>
</organism>
<keyword evidence="1" id="KW-0677">Repeat</keyword>
<keyword evidence="3" id="KW-0611">Plant defense</keyword>
<dbReference type="Pfam" id="PF00931">
    <property type="entry name" value="NB-ARC"/>
    <property type="match status" value="1"/>
</dbReference>
<proteinExistence type="predicted"/>
<dbReference type="InterPro" id="IPR041118">
    <property type="entry name" value="Rx_N"/>
</dbReference>
<evidence type="ECO:0000259" key="5">
    <source>
        <dbReference type="Pfam" id="PF00931"/>
    </source>
</evidence>
<dbReference type="Gene3D" id="1.20.5.4130">
    <property type="match status" value="1"/>
</dbReference>
<evidence type="ECO:0000259" key="6">
    <source>
        <dbReference type="Pfam" id="PF18052"/>
    </source>
</evidence>
<evidence type="ECO:0000256" key="3">
    <source>
        <dbReference type="ARBA" id="ARBA00022821"/>
    </source>
</evidence>
<dbReference type="SUPFAM" id="SSF52540">
    <property type="entry name" value="P-loop containing nucleoside triphosphate hydrolases"/>
    <property type="match status" value="1"/>
</dbReference>
<dbReference type="PANTHER" id="PTHR19338">
    <property type="entry name" value="TRANSLOCASE OF INNER MITOCHONDRIAL MEMBRANE 13 HOMOLOG"/>
    <property type="match status" value="1"/>
</dbReference>
<dbReference type="InterPro" id="IPR002182">
    <property type="entry name" value="NB-ARC"/>
</dbReference>
<gene>
    <name evidence="7" type="ORF">FPE_LOCUS30465</name>
</gene>
<dbReference type="GO" id="GO:0006952">
    <property type="term" value="P:defense response"/>
    <property type="evidence" value="ECO:0007669"/>
    <property type="project" value="UniProtKB-KW"/>
</dbReference>
<feature type="coiled-coil region" evidence="4">
    <location>
        <begin position="112"/>
        <end position="139"/>
    </location>
</feature>
<dbReference type="Proteomes" id="UP000834106">
    <property type="component" value="Chromosome 19"/>
</dbReference>
<keyword evidence="8" id="KW-1185">Reference proteome</keyword>
<name>A0AAD2A7X4_9LAMI</name>
<dbReference type="GO" id="GO:0043531">
    <property type="term" value="F:ADP binding"/>
    <property type="evidence" value="ECO:0007669"/>
    <property type="project" value="InterPro"/>
</dbReference>
<dbReference type="Gene3D" id="3.40.50.300">
    <property type="entry name" value="P-loop containing nucleotide triphosphate hydrolases"/>
    <property type="match status" value="1"/>
</dbReference>
<evidence type="ECO:0000313" key="7">
    <source>
        <dbReference type="EMBL" id="CAI9783035.1"/>
    </source>
</evidence>
<dbReference type="PANTHER" id="PTHR19338:SF44">
    <property type="entry name" value="NB-ARC DOMAIN-CONTAINING PROTEIN"/>
    <property type="match status" value="1"/>
</dbReference>
<reference evidence="7" key="1">
    <citation type="submission" date="2023-05" db="EMBL/GenBank/DDBJ databases">
        <authorList>
            <person name="Huff M."/>
        </authorList>
    </citation>
    <scope>NUCLEOTIDE SEQUENCE</scope>
</reference>
<keyword evidence="4" id="KW-0175">Coiled coil</keyword>
<dbReference type="EMBL" id="OU503054">
    <property type="protein sequence ID" value="CAI9783035.1"/>
    <property type="molecule type" value="Genomic_DNA"/>
</dbReference>
<feature type="domain" description="Disease resistance N-terminal" evidence="6">
    <location>
        <begin position="30"/>
        <end position="95"/>
    </location>
</feature>
<feature type="domain" description="NB-ARC" evidence="5">
    <location>
        <begin position="178"/>
        <end position="273"/>
    </location>
</feature>
<protein>
    <submittedName>
        <fullName evidence="7">Uncharacterized protein</fullName>
    </submittedName>
</protein>
<keyword evidence="2" id="KW-0547">Nucleotide-binding</keyword>
<dbReference type="Pfam" id="PF18052">
    <property type="entry name" value="Rx_N"/>
    <property type="match status" value="1"/>
</dbReference>
<sequence>MAESAAFTAVINKAVEILQIMPQIVGTASRSSYRLKEDIEWIERQMRHFKSCLKDAESKKVGSREVANLIIEMRDLALDIEDILYTYLPEMEKGPFRFVKDAACILCCGGTTNTFSQKIEKIKSRAEEIEAKRERCRINLDTRCRINLDTDGGNADSEVWNRRKEFLIATESMVVGREDKFQELKEKLRSSNPKCKMICIVGDAGVGKTTVGKKIYKEMRNEFTSSAIVYVSNKPRVQELLRDIAKQVGLEKEKMNENLKHNLLSLLNEKRYISDESSLIELKLLDQEKSWELFS</sequence>
<dbReference type="InterPro" id="IPR027417">
    <property type="entry name" value="P-loop_NTPase"/>
</dbReference>
<evidence type="ECO:0000256" key="4">
    <source>
        <dbReference type="SAM" id="Coils"/>
    </source>
</evidence>
<evidence type="ECO:0000256" key="1">
    <source>
        <dbReference type="ARBA" id="ARBA00022737"/>
    </source>
</evidence>
<dbReference type="AlphaFoldDB" id="A0AAD2A7X4"/>
<accession>A0AAD2A7X4</accession>
<evidence type="ECO:0000313" key="8">
    <source>
        <dbReference type="Proteomes" id="UP000834106"/>
    </source>
</evidence>
<evidence type="ECO:0000256" key="2">
    <source>
        <dbReference type="ARBA" id="ARBA00022741"/>
    </source>
</evidence>